<dbReference type="InterPro" id="IPR002477">
    <property type="entry name" value="Peptidoglycan-bd-like"/>
</dbReference>
<gene>
    <name evidence="2" type="ORF">GCM10009416_18200</name>
</gene>
<feature type="domain" description="Peptidoglycan binding-like" evidence="1">
    <location>
        <begin position="91"/>
        <end position="145"/>
    </location>
</feature>
<dbReference type="Pfam" id="PF01471">
    <property type="entry name" value="PG_binding_1"/>
    <property type="match status" value="1"/>
</dbReference>
<dbReference type="SUPFAM" id="SSF53955">
    <property type="entry name" value="Lysozyme-like"/>
    <property type="match status" value="1"/>
</dbReference>
<dbReference type="Gene3D" id="1.10.101.10">
    <property type="entry name" value="PGBD-like superfamily/PGBD"/>
    <property type="match status" value="1"/>
</dbReference>
<sequence length="155" mass="16545">MVADPARAAEPVLSSRIACEYWKRRKINEACDRDDLLRVTKLINGGLNGLEDRRTLAAKAKAALARIEGIPLSGAVAANDDRPVLRRGSKGEGVARLQSLLRDLGFAVAIDGDFGPGTEVAVLRFHSERQLVADGIVSPETWSALEKASGKKAAA</sequence>
<dbReference type="EMBL" id="BAAAFZ010000021">
    <property type="protein sequence ID" value="GAA0580192.1"/>
    <property type="molecule type" value="Genomic_DNA"/>
</dbReference>
<keyword evidence="3" id="KW-1185">Reference proteome</keyword>
<dbReference type="Proteomes" id="UP001501588">
    <property type="component" value="Unassembled WGS sequence"/>
</dbReference>
<dbReference type="SUPFAM" id="SSF47090">
    <property type="entry name" value="PGBD-like"/>
    <property type="match status" value="1"/>
</dbReference>
<dbReference type="InterPro" id="IPR036365">
    <property type="entry name" value="PGBD-like_sf"/>
</dbReference>
<evidence type="ECO:0000313" key="3">
    <source>
        <dbReference type="Proteomes" id="UP001501588"/>
    </source>
</evidence>
<evidence type="ECO:0000259" key="1">
    <source>
        <dbReference type="Pfam" id="PF01471"/>
    </source>
</evidence>
<dbReference type="InterPro" id="IPR023346">
    <property type="entry name" value="Lysozyme-like_dom_sf"/>
</dbReference>
<comment type="caution">
    <text evidence="2">The sequence shown here is derived from an EMBL/GenBank/DDBJ whole genome shotgun (WGS) entry which is preliminary data.</text>
</comment>
<dbReference type="Gene3D" id="1.10.530.10">
    <property type="match status" value="1"/>
</dbReference>
<proteinExistence type="predicted"/>
<organism evidence="2 3">
    <name type="scientific">Craurococcus roseus</name>
    <dbReference type="NCBI Taxonomy" id="77585"/>
    <lineage>
        <taxon>Bacteria</taxon>
        <taxon>Pseudomonadati</taxon>
        <taxon>Pseudomonadota</taxon>
        <taxon>Alphaproteobacteria</taxon>
        <taxon>Acetobacterales</taxon>
        <taxon>Acetobacteraceae</taxon>
        <taxon>Craurococcus</taxon>
    </lineage>
</organism>
<reference evidence="2 3" key="1">
    <citation type="journal article" date="2019" name="Int. J. Syst. Evol. Microbiol.">
        <title>The Global Catalogue of Microorganisms (GCM) 10K type strain sequencing project: providing services to taxonomists for standard genome sequencing and annotation.</title>
        <authorList>
            <consortium name="The Broad Institute Genomics Platform"/>
            <consortium name="The Broad Institute Genome Sequencing Center for Infectious Disease"/>
            <person name="Wu L."/>
            <person name="Ma J."/>
        </authorList>
    </citation>
    <scope>NUCLEOTIDE SEQUENCE [LARGE SCALE GENOMIC DNA]</scope>
    <source>
        <strain evidence="2 3">JCM 9933</strain>
    </source>
</reference>
<protein>
    <recommendedName>
        <fullName evidence="1">Peptidoglycan binding-like domain-containing protein</fullName>
    </recommendedName>
</protein>
<name>A0ABN1F1S8_9PROT</name>
<evidence type="ECO:0000313" key="2">
    <source>
        <dbReference type="EMBL" id="GAA0580192.1"/>
    </source>
</evidence>
<accession>A0ABN1F1S8</accession>
<dbReference type="InterPro" id="IPR036366">
    <property type="entry name" value="PGBDSf"/>
</dbReference>